<dbReference type="InterPro" id="IPR031455">
    <property type="entry name" value="Gep5"/>
</dbReference>
<evidence type="ECO:0000256" key="3">
    <source>
        <dbReference type="ARBA" id="ARBA00018341"/>
    </source>
</evidence>
<protein>
    <recommendedName>
        <fullName evidence="3 6">Genetic interactor of prohibitin 5, mitochondrial</fullName>
    </recommendedName>
</protein>
<dbReference type="Pfam" id="PF17053">
    <property type="entry name" value="GEP5"/>
    <property type="match status" value="1"/>
</dbReference>
<evidence type="ECO:0000313" key="7">
    <source>
        <dbReference type="EMBL" id="SCV04379.1"/>
    </source>
</evidence>
<dbReference type="AlphaFoldDB" id="A0A1G4KIS6"/>
<evidence type="ECO:0000256" key="2">
    <source>
        <dbReference type="ARBA" id="ARBA00008036"/>
    </source>
</evidence>
<proteinExistence type="inferred from homology"/>
<evidence type="ECO:0000256" key="4">
    <source>
        <dbReference type="ARBA" id="ARBA00023128"/>
    </source>
</evidence>
<gene>
    <name evidence="7" type="ORF">LAMI_0H15654G</name>
</gene>
<keyword evidence="4 6" id="KW-0496">Mitochondrion</keyword>
<organism evidence="7 8">
    <name type="scientific">Lachancea mirantina</name>
    <dbReference type="NCBI Taxonomy" id="1230905"/>
    <lineage>
        <taxon>Eukaryota</taxon>
        <taxon>Fungi</taxon>
        <taxon>Dikarya</taxon>
        <taxon>Ascomycota</taxon>
        <taxon>Saccharomycotina</taxon>
        <taxon>Saccharomycetes</taxon>
        <taxon>Saccharomycetales</taxon>
        <taxon>Saccharomycetaceae</taxon>
        <taxon>Lachancea</taxon>
    </lineage>
</organism>
<sequence>MSISRLSRAIEKLPLDIRTNELLMRVASAQKPLRLEHMIAQFESTREPKQLENIIHELYFRWNNELPEHLKRFRRFYAELRDHWPYERHRALLAMSNPRETSVRYLWVNKSSVALENLQLERHGWALQAQPYCLSNLGRSLVMHEIFHHCLFLKRSPRLCKNRKEVPIPIVEIPLNPLGHDIPDVRIRNLFRRKVAETFRLLAEENPPLSDECEKALRKIIECPQPANGASSRQLRRLYQRSCRGAYTVHRDPQVGLNFIVSPLLKDLI</sequence>
<evidence type="ECO:0000256" key="5">
    <source>
        <dbReference type="ARBA" id="ARBA00025061"/>
    </source>
</evidence>
<dbReference type="Proteomes" id="UP000191024">
    <property type="component" value="Chromosome H"/>
</dbReference>
<keyword evidence="8" id="KW-1185">Reference proteome</keyword>
<evidence type="ECO:0000256" key="1">
    <source>
        <dbReference type="ARBA" id="ARBA00004173"/>
    </source>
</evidence>
<evidence type="ECO:0000313" key="8">
    <source>
        <dbReference type="Proteomes" id="UP000191024"/>
    </source>
</evidence>
<comment type="similarity">
    <text evidence="2 6">Belongs to the GEP5 family.</text>
</comment>
<dbReference type="OrthoDB" id="4066262at2759"/>
<name>A0A1G4KIS6_9SACH</name>
<dbReference type="EMBL" id="LT598468">
    <property type="protein sequence ID" value="SCV04379.1"/>
    <property type="molecule type" value="Genomic_DNA"/>
</dbReference>
<accession>A0A1G4KIS6</accession>
<comment type="function">
    <text evidence="5 6">Essential for respiratory growth and required for maintenance of mtDNA. Required for cell survival in the absence of prohibitins.</text>
</comment>
<comment type="subcellular location">
    <subcellularLocation>
        <location evidence="1 6">Mitochondrion</location>
    </subcellularLocation>
</comment>
<dbReference type="GO" id="GO:0005739">
    <property type="term" value="C:mitochondrion"/>
    <property type="evidence" value="ECO:0007669"/>
    <property type="project" value="UniProtKB-SubCell"/>
</dbReference>
<evidence type="ECO:0000256" key="6">
    <source>
        <dbReference type="RuleBase" id="RU363007"/>
    </source>
</evidence>
<reference evidence="8" key="1">
    <citation type="submission" date="2016-03" db="EMBL/GenBank/DDBJ databases">
        <authorList>
            <person name="Devillers H."/>
        </authorList>
    </citation>
    <scope>NUCLEOTIDE SEQUENCE [LARGE SCALE GENOMIC DNA]</scope>
</reference>